<accession>A0ABX0FF06</accession>
<dbReference type="InterPro" id="IPR050816">
    <property type="entry name" value="Flavin-dep_Halogenase_NPB"/>
</dbReference>
<reference evidence="2" key="2">
    <citation type="submission" date="2023-07" db="EMBL/GenBank/DDBJ databases">
        <title>Duganella aceri sp. nov., isolated from tree sap.</title>
        <authorList>
            <person name="Kim I.S."/>
        </authorList>
    </citation>
    <scope>NUCLEOTIDE SEQUENCE [LARGE SCALE GENOMIC DNA]</scope>
    <source>
        <strain evidence="2">SAP-35</strain>
    </source>
</reference>
<dbReference type="Gene3D" id="3.50.50.60">
    <property type="entry name" value="FAD/NAD(P)-binding domain"/>
    <property type="match status" value="1"/>
</dbReference>
<dbReference type="InterPro" id="IPR006905">
    <property type="entry name" value="Flavin_halogenase"/>
</dbReference>
<gene>
    <name evidence="1" type="ORF">GW587_02445</name>
</gene>
<dbReference type="InterPro" id="IPR036188">
    <property type="entry name" value="FAD/NAD-bd_sf"/>
</dbReference>
<dbReference type="InterPro" id="IPR033856">
    <property type="entry name" value="Trp_halogen"/>
</dbReference>
<dbReference type="PANTHER" id="PTHR43747:SF4">
    <property type="entry name" value="FLAVIN-DEPENDENT TRYPTOPHAN HALOGENASE"/>
    <property type="match status" value="1"/>
</dbReference>
<comment type="caution">
    <text evidence="1">The sequence shown here is derived from an EMBL/GenBank/DDBJ whole genome shotgun (WGS) entry which is preliminary data.</text>
</comment>
<dbReference type="Pfam" id="PF04820">
    <property type="entry name" value="Trp_halogenase"/>
    <property type="match status" value="1"/>
</dbReference>
<name>A0ABX0FF06_9BURK</name>
<organism evidence="1 2">
    <name type="scientific">Duganella aceris</name>
    <dbReference type="NCBI Taxonomy" id="2703883"/>
    <lineage>
        <taxon>Bacteria</taxon>
        <taxon>Pseudomonadati</taxon>
        <taxon>Pseudomonadota</taxon>
        <taxon>Betaproteobacteria</taxon>
        <taxon>Burkholderiales</taxon>
        <taxon>Oxalobacteraceae</taxon>
        <taxon>Telluria group</taxon>
        <taxon>Duganella</taxon>
    </lineage>
</organism>
<dbReference type="PANTHER" id="PTHR43747">
    <property type="entry name" value="FAD-BINDING PROTEIN"/>
    <property type="match status" value="1"/>
</dbReference>
<proteinExistence type="predicted"/>
<dbReference type="PIRSF" id="PIRSF011396">
    <property type="entry name" value="Trp_halogenase"/>
    <property type="match status" value="1"/>
</dbReference>
<sequence length="502" mass="56147">MEQQNINSVVIVGGGTAGWMTAAALSRVLGGKVRITLVESEDIGTVGVGESTIPMIKLFNTVLGIDEDEFMRETQATFKLGIEFRDWGRIGDSYMHGFGIFGQDLATLPFYQYWLRMHQAGKAPDIEHYSINRMAAKANKFMRADRSHGNSPLRDIVHAFHLDAGLYARYLRKYSEANGVRRIEGKVVDTLLRGSDGHVEAVRMENGDLVGGDLFIDCSGFRGLLIEQALHTGFEDWGHWLPCDRAYAVPCELAGGDLAPYTRATARPAGWQWRIGLQHRTGNGHVYSSKHMSDDEAAGILMSNLDGRALAEPKLLRFATGKRKKVWNKNVVAVGLSSGFMEPLESTSIHLIQSTIARLLTFFPDKGFQAADIAEFNRQCDFEVERIRDFLILHYHATERDDTPFWDYCRTMEIPDTLRAKLDLYRSRGRIVRVDNELFAEVGWLQVLHGQRVQAAGHHPLADLLDEKEITEYLGDIASVVGSCVNQMPSHAAYIAARCASR</sequence>
<reference evidence="1 2" key="1">
    <citation type="submission" date="2020-01" db="EMBL/GenBank/DDBJ databases">
        <authorList>
            <person name="Lee S.D."/>
        </authorList>
    </citation>
    <scope>NUCLEOTIDE SEQUENCE [LARGE SCALE GENOMIC DNA]</scope>
    <source>
        <strain evidence="1 2">SAP-35</strain>
    </source>
</reference>
<protein>
    <submittedName>
        <fullName evidence="1">Tryptophan 7-halogenase</fullName>
    </submittedName>
</protein>
<evidence type="ECO:0000313" key="1">
    <source>
        <dbReference type="EMBL" id="NGZ83121.1"/>
    </source>
</evidence>
<dbReference type="SUPFAM" id="SSF51905">
    <property type="entry name" value="FAD/NAD(P)-binding domain"/>
    <property type="match status" value="1"/>
</dbReference>
<dbReference type="EMBL" id="JAADJT010000001">
    <property type="protein sequence ID" value="NGZ83121.1"/>
    <property type="molecule type" value="Genomic_DNA"/>
</dbReference>
<dbReference type="Proteomes" id="UP000666369">
    <property type="component" value="Unassembled WGS sequence"/>
</dbReference>
<dbReference type="RefSeq" id="WP_166098100.1">
    <property type="nucleotide sequence ID" value="NZ_JAADJT010000001.1"/>
</dbReference>
<keyword evidence="2" id="KW-1185">Reference proteome</keyword>
<evidence type="ECO:0000313" key="2">
    <source>
        <dbReference type="Proteomes" id="UP000666369"/>
    </source>
</evidence>